<dbReference type="GO" id="GO:0030246">
    <property type="term" value="F:carbohydrate binding"/>
    <property type="evidence" value="ECO:0007669"/>
    <property type="project" value="InterPro"/>
</dbReference>
<evidence type="ECO:0000313" key="12">
    <source>
        <dbReference type="EMBL" id="KAA2253869.1"/>
    </source>
</evidence>
<evidence type="ECO:0000256" key="9">
    <source>
        <dbReference type="PIRSR" id="PIRSR001134-2"/>
    </source>
</evidence>
<evidence type="ECO:0000256" key="6">
    <source>
        <dbReference type="ARBA" id="ARBA00023145"/>
    </source>
</evidence>
<evidence type="ECO:0000256" key="2">
    <source>
        <dbReference type="ARBA" id="ARBA00022670"/>
    </source>
</evidence>
<evidence type="ECO:0000256" key="5">
    <source>
        <dbReference type="ARBA" id="ARBA00022825"/>
    </source>
</evidence>
<feature type="active site" description="Charge relay system" evidence="8">
    <location>
        <position position="264"/>
    </location>
</feature>
<sequence length="454" mass="46355">MNRKLATRLTGAAFLTAVVAAALTAPAVSAAASTTGLTTTPTLDRAGAAASPQMLAAMQRDLGLTASQAHDRIAREVRAAATDRTLTGALDASYGGSWLVANADHLVVAVTDQGAATTVRQAGAEPRLVSHSLRELNSIQAQLDRHGSAAPRSVPGWHVDVTTNSVVVLYHHDTIDAARAFVASAGVEATRVRLVESTESPRPLYDVRGGDAYYINGNERCSVGFSVNGGFVSAGHCGTPGSTTAGVNQAAQGTFQASTFPGRDYSWVAVNSSWTPRGVVNDYSGGEVTVAGSTESPVGSSVCRSGSTSGWHCGTVQEQNASVTYPEGTVNSLTRTNACAEPGDSGGSWLTGQQAQGVTSGGSGDCTSGGTTYFQPVNPILAAYGLTLITSGGNPPPPPPTGCGGLAAWSASTAYKPGDAVSYNGHKWNSTWYSTGAQPDAPGSWAVWQDAGSC</sequence>
<dbReference type="CDD" id="cd21112">
    <property type="entry name" value="alphaLP-like"/>
    <property type="match status" value="1"/>
</dbReference>
<dbReference type="InterPro" id="IPR003610">
    <property type="entry name" value="CBM5/12"/>
</dbReference>
<feature type="domain" description="Chitin-binding type-3" evidence="11">
    <location>
        <begin position="406"/>
        <end position="451"/>
    </location>
</feature>
<accession>A0A5B2WTW0</accession>
<evidence type="ECO:0000313" key="13">
    <source>
        <dbReference type="Proteomes" id="UP000323454"/>
    </source>
</evidence>
<feature type="signal peptide" evidence="10">
    <location>
        <begin position="1"/>
        <end position="30"/>
    </location>
</feature>
<protein>
    <submittedName>
        <fullName evidence="12">S1 family peptidase</fullName>
    </submittedName>
</protein>
<keyword evidence="3 10" id="KW-0732">Signal</keyword>
<comment type="caution">
    <text evidence="12">The sequence shown here is derived from an EMBL/GenBank/DDBJ whole genome shotgun (WGS) entry which is preliminary data.</text>
</comment>
<evidence type="ECO:0000256" key="7">
    <source>
        <dbReference type="ARBA" id="ARBA00023157"/>
    </source>
</evidence>
<dbReference type="InterPro" id="IPR035070">
    <property type="entry name" value="Streptogrisin_prodomain"/>
</dbReference>
<dbReference type="OrthoDB" id="8781117at2"/>
<proteinExistence type="inferred from homology"/>
<dbReference type="SUPFAM" id="SSF50494">
    <property type="entry name" value="Trypsin-like serine proteases"/>
    <property type="match status" value="1"/>
</dbReference>
<reference evidence="12 13" key="1">
    <citation type="submission" date="2019-09" db="EMBL/GenBank/DDBJ databases">
        <title>Goodfellowia gen. nov., a new genus of the Pseudonocardineae related to Actinoalloteichus, containing Goodfellowia coeruleoviolacea gen. nov., comb. nov. gen. nov., comb. nov.</title>
        <authorList>
            <person name="Labeda D."/>
        </authorList>
    </citation>
    <scope>NUCLEOTIDE SEQUENCE [LARGE SCALE GENOMIC DNA]</scope>
    <source>
        <strain evidence="12 13">AN110305</strain>
    </source>
</reference>
<keyword evidence="13" id="KW-1185">Reference proteome</keyword>
<evidence type="ECO:0000256" key="10">
    <source>
        <dbReference type="SAM" id="SignalP"/>
    </source>
</evidence>
<organism evidence="12 13">
    <name type="scientific">Solihabitans fulvus</name>
    <dbReference type="NCBI Taxonomy" id="1892852"/>
    <lineage>
        <taxon>Bacteria</taxon>
        <taxon>Bacillati</taxon>
        <taxon>Actinomycetota</taxon>
        <taxon>Actinomycetes</taxon>
        <taxon>Pseudonocardiales</taxon>
        <taxon>Pseudonocardiaceae</taxon>
        <taxon>Solihabitans</taxon>
    </lineage>
</organism>
<comment type="similarity">
    <text evidence="1">Belongs to the peptidase S1 family.</text>
</comment>
<dbReference type="Gene3D" id="2.10.10.20">
    <property type="entry name" value="Carbohydrate-binding module superfamily 5/12"/>
    <property type="match status" value="1"/>
</dbReference>
<feature type="disulfide bond" evidence="9">
    <location>
        <begin position="303"/>
        <end position="313"/>
    </location>
</feature>
<dbReference type="EMBL" id="VUOB01000064">
    <property type="protein sequence ID" value="KAA2253869.1"/>
    <property type="molecule type" value="Genomic_DNA"/>
</dbReference>
<dbReference type="PRINTS" id="PR00861">
    <property type="entry name" value="ALYTICPTASE"/>
</dbReference>
<feature type="active site" description="Charge relay system" evidence="8">
    <location>
        <position position="236"/>
    </location>
</feature>
<evidence type="ECO:0000256" key="3">
    <source>
        <dbReference type="ARBA" id="ARBA00022729"/>
    </source>
</evidence>
<evidence type="ECO:0000256" key="8">
    <source>
        <dbReference type="PIRSR" id="PIRSR001134-1"/>
    </source>
</evidence>
<evidence type="ECO:0000256" key="4">
    <source>
        <dbReference type="ARBA" id="ARBA00022801"/>
    </source>
</evidence>
<dbReference type="SUPFAM" id="SSF54806">
    <property type="entry name" value="Alpha-lytic protease prodomain"/>
    <property type="match status" value="1"/>
</dbReference>
<keyword evidence="7 9" id="KW-1015">Disulfide bond</keyword>
<dbReference type="CDD" id="cd12215">
    <property type="entry name" value="ChiC_BD"/>
    <property type="match status" value="1"/>
</dbReference>
<dbReference type="Gene3D" id="2.40.10.10">
    <property type="entry name" value="Trypsin-like serine proteases"/>
    <property type="match status" value="2"/>
</dbReference>
<evidence type="ECO:0000256" key="1">
    <source>
        <dbReference type="ARBA" id="ARBA00007664"/>
    </source>
</evidence>
<gene>
    <name evidence="12" type="ORF">F0L68_31845</name>
</gene>
<feature type="chain" id="PRO_5022766044" evidence="10">
    <location>
        <begin position="31"/>
        <end position="454"/>
    </location>
</feature>
<dbReference type="GO" id="GO:0004553">
    <property type="term" value="F:hydrolase activity, hydrolyzing O-glycosyl compounds"/>
    <property type="evidence" value="ECO:0007669"/>
    <property type="project" value="InterPro"/>
</dbReference>
<reference evidence="12 13" key="2">
    <citation type="submission" date="2019-09" db="EMBL/GenBank/DDBJ databases">
        <authorList>
            <person name="Jin C."/>
        </authorList>
    </citation>
    <scope>NUCLEOTIDE SEQUENCE [LARGE SCALE GENOMIC DNA]</scope>
    <source>
        <strain evidence="12 13">AN110305</strain>
    </source>
</reference>
<feature type="active site" description="Charge relay system" evidence="8">
    <location>
        <position position="345"/>
    </location>
</feature>
<dbReference type="InterPro" id="IPR001316">
    <property type="entry name" value="Pept_S1A_streptogrisin"/>
</dbReference>
<evidence type="ECO:0000259" key="11">
    <source>
        <dbReference type="SMART" id="SM00495"/>
    </source>
</evidence>
<keyword evidence="6" id="KW-0865">Zymogen</keyword>
<dbReference type="InterPro" id="IPR004236">
    <property type="entry name" value="Pept_S1_alpha_lytic"/>
</dbReference>
<dbReference type="AlphaFoldDB" id="A0A5B2WTW0"/>
<dbReference type="InterPro" id="IPR009003">
    <property type="entry name" value="Peptidase_S1_PA"/>
</dbReference>
<dbReference type="GO" id="GO:0005975">
    <property type="term" value="P:carbohydrate metabolic process"/>
    <property type="evidence" value="ECO:0007669"/>
    <property type="project" value="InterPro"/>
</dbReference>
<dbReference type="RefSeq" id="WP_149853563.1">
    <property type="nucleotide sequence ID" value="NZ_VUOB01000064.1"/>
</dbReference>
<dbReference type="InterPro" id="IPR036573">
    <property type="entry name" value="CBM_sf_5/12"/>
</dbReference>
<dbReference type="GO" id="GO:0006508">
    <property type="term" value="P:proteolysis"/>
    <property type="evidence" value="ECO:0007669"/>
    <property type="project" value="UniProtKB-KW"/>
</dbReference>
<keyword evidence="4" id="KW-0378">Hydrolase</keyword>
<feature type="disulfide bond" evidence="9">
    <location>
        <begin position="221"/>
        <end position="237"/>
    </location>
</feature>
<dbReference type="Pfam" id="PF02983">
    <property type="entry name" value="Pro_Al_protease"/>
    <property type="match status" value="1"/>
</dbReference>
<dbReference type="PIRSF" id="PIRSF001134">
    <property type="entry name" value="Streptogrisin"/>
    <property type="match status" value="1"/>
</dbReference>
<dbReference type="InterPro" id="IPR043504">
    <property type="entry name" value="Peptidase_S1_PA_chymotrypsin"/>
</dbReference>
<dbReference type="GO" id="GO:0005576">
    <property type="term" value="C:extracellular region"/>
    <property type="evidence" value="ECO:0007669"/>
    <property type="project" value="InterPro"/>
</dbReference>
<name>A0A5B2WTW0_9PSEU</name>
<dbReference type="SMART" id="SM00495">
    <property type="entry name" value="ChtBD3"/>
    <property type="match status" value="1"/>
</dbReference>
<dbReference type="Proteomes" id="UP000323454">
    <property type="component" value="Unassembled WGS sequence"/>
</dbReference>
<dbReference type="Gene3D" id="3.30.300.50">
    <property type="match status" value="2"/>
</dbReference>
<dbReference type="SUPFAM" id="SSF51055">
    <property type="entry name" value="Carbohydrate binding domain"/>
    <property type="match status" value="1"/>
</dbReference>
<dbReference type="InterPro" id="IPR037295">
    <property type="entry name" value="Alpha-lytic_protease_prodomain"/>
</dbReference>
<dbReference type="GO" id="GO:0004252">
    <property type="term" value="F:serine-type endopeptidase activity"/>
    <property type="evidence" value="ECO:0007669"/>
    <property type="project" value="InterPro"/>
</dbReference>
<keyword evidence="5" id="KW-0720">Serine protease</keyword>
<feature type="disulfide bond" evidence="9">
    <location>
        <begin position="339"/>
        <end position="366"/>
    </location>
</feature>
<keyword evidence="2" id="KW-0645">Protease</keyword>